<organism evidence="3 6">
    <name type="scientific">Didymodactylos carnosus</name>
    <dbReference type="NCBI Taxonomy" id="1234261"/>
    <lineage>
        <taxon>Eukaryota</taxon>
        <taxon>Metazoa</taxon>
        <taxon>Spiralia</taxon>
        <taxon>Gnathifera</taxon>
        <taxon>Rotifera</taxon>
        <taxon>Eurotatoria</taxon>
        <taxon>Bdelloidea</taxon>
        <taxon>Philodinida</taxon>
        <taxon>Philodinidae</taxon>
        <taxon>Didymodactylos</taxon>
    </lineage>
</organism>
<name>A0A815WUG4_9BILA</name>
<evidence type="ECO:0000313" key="5">
    <source>
        <dbReference type="EMBL" id="CAF4407103.1"/>
    </source>
</evidence>
<feature type="compositionally biased region" description="Basic and acidic residues" evidence="1">
    <location>
        <begin position="33"/>
        <end position="61"/>
    </location>
</feature>
<dbReference type="EMBL" id="CAJOBA010005217">
    <property type="protein sequence ID" value="CAF3736716.1"/>
    <property type="molecule type" value="Genomic_DNA"/>
</dbReference>
<sequence length="120" mass="13641">MSEHLNKDGNPDMRFKENRDADSDNNSSTRNRSSTDDDKPDTRNKSSREGSDNDGTDDGRSGIHHHPKHASNYAGDDTDRSGHHLTKEGNPDLRFKENRDEMEQEDSNESDKRGSDRRAK</sequence>
<evidence type="ECO:0000313" key="2">
    <source>
        <dbReference type="EMBL" id="CAF0964665.1"/>
    </source>
</evidence>
<reference evidence="3" key="1">
    <citation type="submission" date="2021-02" db="EMBL/GenBank/DDBJ databases">
        <authorList>
            <person name="Nowell W R."/>
        </authorList>
    </citation>
    <scope>NUCLEOTIDE SEQUENCE</scope>
</reference>
<keyword evidence="6" id="KW-1185">Reference proteome</keyword>
<feature type="compositionally biased region" description="Basic and acidic residues" evidence="1">
    <location>
        <begin position="77"/>
        <end position="101"/>
    </location>
</feature>
<accession>A0A815WUG4</accession>
<evidence type="ECO:0000256" key="1">
    <source>
        <dbReference type="SAM" id="MobiDB-lite"/>
    </source>
</evidence>
<feature type="region of interest" description="Disordered" evidence="1">
    <location>
        <begin position="1"/>
        <end position="120"/>
    </location>
</feature>
<dbReference type="EMBL" id="CAJNOQ010026502">
    <property type="protein sequence ID" value="CAF1546276.1"/>
    <property type="molecule type" value="Genomic_DNA"/>
</dbReference>
<feature type="compositionally biased region" description="Basic and acidic residues" evidence="1">
    <location>
        <begin position="1"/>
        <end position="22"/>
    </location>
</feature>
<proteinExistence type="predicted"/>
<gene>
    <name evidence="3" type="ORF">GPM918_LOCUS38926</name>
    <name evidence="2" type="ORF">OVA965_LOCUS12787</name>
    <name evidence="5" type="ORF">SRO942_LOCUS39782</name>
    <name evidence="4" type="ORF">TMI583_LOCUS12792</name>
</gene>
<comment type="caution">
    <text evidence="3">The sequence shown here is derived from an EMBL/GenBank/DDBJ whole genome shotgun (WGS) entry which is preliminary data.</text>
</comment>
<dbReference type="EMBL" id="CAJOBC010092164">
    <property type="protein sequence ID" value="CAF4407103.1"/>
    <property type="molecule type" value="Genomic_DNA"/>
</dbReference>
<evidence type="ECO:0000313" key="6">
    <source>
        <dbReference type="Proteomes" id="UP000663829"/>
    </source>
</evidence>
<evidence type="ECO:0000313" key="4">
    <source>
        <dbReference type="EMBL" id="CAF3736716.1"/>
    </source>
</evidence>
<dbReference type="Proteomes" id="UP000677228">
    <property type="component" value="Unassembled WGS sequence"/>
</dbReference>
<dbReference type="Proteomes" id="UP000682733">
    <property type="component" value="Unassembled WGS sequence"/>
</dbReference>
<dbReference type="Proteomes" id="UP000663829">
    <property type="component" value="Unassembled WGS sequence"/>
</dbReference>
<evidence type="ECO:0000313" key="3">
    <source>
        <dbReference type="EMBL" id="CAF1546276.1"/>
    </source>
</evidence>
<dbReference type="AlphaFoldDB" id="A0A815WUG4"/>
<dbReference type="EMBL" id="CAJNOK010005211">
    <property type="protein sequence ID" value="CAF0964665.1"/>
    <property type="molecule type" value="Genomic_DNA"/>
</dbReference>
<dbReference type="Proteomes" id="UP000681722">
    <property type="component" value="Unassembled WGS sequence"/>
</dbReference>
<protein>
    <submittedName>
        <fullName evidence="3">Uncharacterized protein</fullName>
    </submittedName>
</protein>
<feature type="compositionally biased region" description="Basic and acidic residues" evidence="1">
    <location>
        <begin position="109"/>
        <end position="120"/>
    </location>
</feature>